<dbReference type="PANTHER" id="PTHR43133:SF51">
    <property type="entry name" value="RNA POLYMERASE SIGMA FACTOR"/>
    <property type="match status" value="1"/>
</dbReference>
<dbReference type="EMBL" id="JBHUFD010000005">
    <property type="protein sequence ID" value="MFD1873337.1"/>
    <property type="molecule type" value="Genomic_DNA"/>
</dbReference>
<evidence type="ECO:0000256" key="2">
    <source>
        <dbReference type="ARBA" id="ARBA00023015"/>
    </source>
</evidence>
<dbReference type="InterPro" id="IPR013324">
    <property type="entry name" value="RNA_pol_sigma_r3/r4-like"/>
</dbReference>
<dbReference type="Gene3D" id="1.10.10.10">
    <property type="entry name" value="Winged helix-like DNA-binding domain superfamily/Winged helix DNA-binding domain"/>
    <property type="match status" value="1"/>
</dbReference>
<dbReference type="InterPro" id="IPR039425">
    <property type="entry name" value="RNA_pol_sigma-70-like"/>
</dbReference>
<accession>A0ABW4QVE1</accession>
<keyword evidence="8" id="KW-1185">Reference proteome</keyword>
<evidence type="ECO:0000256" key="1">
    <source>
        <dbReference type="ARBA" id="ARBA00010641"/>
    </source>
</evidence>
<dbReference type="SUPFAM" id="SSF88659">
    <property type="entry name" value="Sigma3 and sigma4 domains of RNA polymerase sigma factors"/>
    <property type="match status" value="1"/>
</dbReference>
<comment type="caution">
    <text evidence="7">The sequence shown here is derived from an EMBL/GenBank/DDBJ whole genome shotgun (WGS) entry which is preliminary data.</text>
</comment>
<dbReference type="Gene3D" id="1.10.1740.10">
    <property type="match status" value="1"/>
</dbReference>
<sequence>MSATAGASAILTAPKPTTSKAQRDLALVQRILDHHDERAYAALMGIYQKGIYQLVLKIVRQSDAAQDVALEVFVRAFRSLPTYKPEFAFSTWLFRIATNLSIAHLHRQRLPTVSLDAPQFAGEDKSFDYPDPTPTPQEALIQLQRIERMHLAVNSLPAKYQRIVQLHYFEELSYEEIAEREHLPLGTVKGQLHRCRGLLQQLLTPEHDSL</sequence>
<keyword evidence="3" id="KW-0731">Sigma factor</keyword>
<keyword evidence="4" id="KW-0804">Transcription</keyword>
<protein>
    <submittedName>
        <fullName evidence="7">Sigma-70 family RNA polymerase sigma factor</fullName>
    </submittedName>
</protein>
<gene>
    <name evidence="7" type="ORF">ACFSDX_12915</name>
</gene>
<dbReference type="InterPro" id="IPR013249">
    <property type="entry name" value="RNA_pol_sigma70_r4_t2"/>
</dbReference>
<evidence type="ECO:0000313" key="8">
    <source>
        <dbReference type="Proteomes" id="UP001597197"/>
    </source>
</evidence>
<comment type="similarity">
    <text evidence="1">Belongs to the sigma-70 factor family. ECF subfamily.</text>
</comment>
<evidence type="ECO:0000256" key="3">
    <source>
        <dbReference type="ARBA" id="ARBA00023082"/>
    </source>
</evidence>
<name>A0ABW4QVE1_9BACT</name>
<dbReference type="SUPFAM" id="SSF88946">
    <property type="entry name" value="Sigma2 domain of RNA polymerase sigma factors"/>
    <property type="match status" value="1"/>
</dbReference>
<feature type="domain" description="RNA polymerase sigma-70 region 2" evidence="5">
    <location>
        <begin position="47"/>
        <end position="109"/>
    </location>
</feature>
<proteinExistence type="inferred from homology"/>
<dbReference type="RefSeq" id="WP_382319658.1">
    <property type="nucleotide sequence ID" value="NZ_JBHUIA010000005.1"/>
</dbReference>
<dbReference type="Proteomes" id="UP001597197">
    <property type="component" value="Unassembled WGS sequence"/>
</dbReference>
<dbReference type="CDD" id="cd06171">
    <property type="entry name" value="Sigma70_r4"/>
    <property type="match status" value="1"/>
</dbReference>
<dbReference type="Pfam" id="PF04542">
    <property type="entry name" value="Sigma70_r2"/>
    <property type="match status" value="1"/>
</dbReference>
<dbReference type="NCBIfam" id="TIGR02937">
    <property type="entry name" value="sigma70-ECF"/>
    <property type="match status" value="1"/>
</dbReference>
<dbReference type="InterPro" id="IPR007627">
    <property type="entry name" value="RNA_pol_sigma70_r2"/>
</dbReference>
<dbReference type="InterPro" id="IPR014284">
    <property type="entry name" value="RNA_pol_sigma-70_dom"/>
</dbReference>
<dbReference type="InterPro" id="IPR013325">
    <property type="entry name" value="RNA_pol_sigma_r2"/>
</dbReference>
<feature type="domain" description="RNA polymerase sigma factor 70 region 4 type 2" evidence="6">
    <location>
        <begin position="147"/>
        <end position="196"/>
    </location>
</feature>
<evidence type="ECO:0000256" key="4">
    <source>
        <dbReference type="ARBA" id="ARBA00023163"/>
    </source>
</evidence>
<dbReference type="PANTHER" id="PTHR43133">
    <property type="entry name" value="RNA POLYMERASE ECF-TYPE SIGMA FACTO"/>
    <property type="match status" value="1"/>
</dbReference>
<organism evidence="7 8">
    <name type="scientific">Hymenobacter bucti</name>
    <dbReference type="NCBI Taxonomy" id="1844114"/>
    <lineage>
        <taxon>Bacteria</taxon>
        <taxon>Pseudomonadati</taxon>
        <taxon>Bacteroidota</taxon>
        <taxon>Cytophagia</taxon>
        <taxon>Cytophagales</taxon>
        <taxon>Hymenobacteraceae</taxon>
        <taxon>Hymenobacter</taxon>
    </lineage>
</organism>
<evidence type="ECO:0000313" key="7">
    <source>
        <dbReference type="EMBL" id="MFD1873337.1"/>
    </source>
</evidence>
<evidence type="ECO:0000259" key="6">
    <source>
        <dbReference type="Pfam" id="PF08281"/>
    </source>
</evidence>
<evidence type="ECO:0000259" key="5">
    <source>
        <dbReference type="Pfam" id="PF04542"/>
    </source>
</evidence>
<reference evidence="8" key="1">
    <citation type="journal article" date="2019" name="Int. J. Syst. Evol. Microbiol.">
        <title>The Global Catalogue of Microorganisms (GCM) 10K type strain sequencing project: providing services to taxonomists for standard genome sequencing and annotation.</title>
        <authorList>
            <consortium name="The Broad Institute Genomics Platform"/>
            <consortium name="The Broad Institute Genome Sequencing Center for Infectious Disease"/>
            <person name="Wu L."/>
            <person name="Ma J."/>
        </authorList>
    </citation>
    <scope>NUCLEOTIDE SEQUENCE [LARGE SCALE GENOMIC DNA]</scope>
    <source>
        <strain evidence="8">CGMCC 1.15795</strain>
    </source>
</reference>
<dbReference type="InterPro" id="IPR036388">
    <property type="entry name" value="WH-like_DNA-bd_sf"/>
</dbReference>
<dbReference type="Pfam" id="PF08281">
    <property type="entry name" value="Sigma70_r4_2"/>
    <property type="match status" value="1"/>
</dbReference>
<keyword evidence="2" id="KW-0805">Transcription regulation</keyword>